<proteinExistence type="predicted"/>
<name>A0A2T7TDV5_9ACTN</name>
<dbReference type="InterPro" id="IPR050109">
    <property type="entry name" value="HTH-type_TetR-like_transc_reg"/>
</dbReference>
<dbReference type="PRINTS" id="PR00455">
    <property type="entry name" value="HTHTETR"/>
</dbReference>
<evidence type="ECO:0000313" key="4">
    <source>
        <dbReference type="EMBL" id="PVE13292.1"/>
    </source>
</evidence>
<dbReference type="RefSeq" id="WP_240627547.1">
    <property type="nucleotide sequence ID" value="NZ_AZSP01000033.1"/>
</dbReference>
<comment type="caution">
    <text evidence="4">The sequence shown here is derived from an EMBL/GenBank/DDBJ whole genome shotgun (WGS) entry which is preliminary data.</text>
</comment>
<evidence type="ECO:0000313" key="5">
    <source>
        <dbReference type="Proteomes" id="UP000245992"/>
    </source>
</evidence>
<dbReference type="GO" id="GO:0003700">
    <property type="term" value="F:DNA-binding transcription factor activity"/>
    <property type="evidence" value="ECO:0007669"/>
    <property type="project" value="TreeGrafter"/>
</dbReference>
<dbReference type="PANTHER" id="PTHR30055:SF146">
    <property type="entry name" value="HTH-TYPE TRANSCRIPTIONAL DUAL REGULATOR CECR"/>
    <property type="match status" value="1"/>
</dbReference>
<dbReference type="EMBL" id="AZSP01000033">
    <property type="protein sequence ID" value="PVE13292.1"/>
    <property type="molecule type" value="Genomic_DNA"/>
</dbReference>
<dbReference type="STRING" id="1440053.GCA_000718095_03166"/>
<gene>
    <name evidence="4" type="ORF">Y717_19855</name>
</gene>
<keyword evidence="1 2" id="KW-0238">DNA-binding</keyword>
<dbReference type="AlphaFoldDB" id="A0A2T7TDV5"/>
<dbReference type="PANTHER" id="PTHR30055">
    <property type="entry name" value="HTH-TYPE TRANSCRIPTIONAL REGULATOR RUTR"/>
    <property type="match status" value="1"/>
</dbReference>
<dbReference type="Proteomes" id="UP000245992">
    <property type="component" value="Unassembled WGS sequence"/>
</dbReference>
<evidence type="ECO:0000256" key="1">
    <source>
        <dbReference type="ARBA" id="ARBA00023125"/>
    </source>
</evidence>
<sequence length="185" mass="19967">MSTADERRETVLRTAMQAFAARGYYGTSTTEVAEAAGISQAYLYRLFPHKEALFIALINHCAWLMRERMSRCLASAESTDPAEVLTTMASAFRGLAAEERDLVMVLLQANGAASEPAIRAAVRDCYAKQVEYVRAASLASDERIRGFFADGMLGNVLAALDVAAVDSPWARTLCGPGHGHHSPPG</sequence>
<dbReference type="Gene3D" id="1.10.10.60">
    <property type="entry name" value="Homeodomain-like"/>
    <property type="match status" value="1"/>
</dbReference>
<feature type="DNA-binding region" description="H-T-H motif" evidence="2">
    <location>
        <begin position="28"/>
        <end position="47"/>
    </location>
</feature>
<dbReference type="InterPro" id="IPR001647">
    <property type="entry name" value="HTH_TetR"/>
</dbReference>
<dbReference type="InterPro" id="IPR009057">
    <property type="entry name" value="Homeodomain-like_sf"/>
</dbReference>
<dbReference type="Gene3D" id="1.10.357.10">
    <property type="entry name" value="Tetracycline Repressor, domain 2"/>
    <property type="match status" value="1"/>
</dbReference>
<dbReference type="SUPFAM" id="SSF46689">
    <property type="entry name" value="Homeodomain-like"/>
    <property type="match status" value="1"/>
</dbReference>
<feature type="domain" description="HTH tetR-type" evidence="3">
    <location>
        <begin position="5"/>
        <end position="65"/>
    </location>
</feature>
<reference evidence="4 5" key="1">
    <citation type="submission" date="2013-12" db="EMBL/GenBank/DDBJ databases">
        <title>Annotated genome of Streptomyces scopuliridis.</title>
        <authorList>
            <person name="Olson J.B."/>
        </authorList>
    </citation>
    <scope>NUCLEOTIDE SEQUENCE [LARGE SCALE GENOMIC DNA]</scope>
    <source>
        <strain evidence="4 5">RB72</strain>
    </source>
</reference>
<evidence type="ECO:0000259" key="3">
    <source>
        <dbReference type="PROSITE" id="PS50977"/>
    </source>
</evidence>
<accession>A0A2T7TDV5</accession>
<dbReference type="PROSITE" id="PS50977">
    <property type="entry name" value="HTH_TETR_2"/>
    <property type="match status" value="1"/>
</dbReference>
<keyword evidence="5" id="KW-1185">Reference proteome</keyword>
<protein>
    <submittedName>
        <fullName evidence="4">TetR family transcriptional regulator</fullName>
    </submittedName>
</protein>
<dbReference type="Pfam" id="PF00440">
    <property type="entry name" value="TetR_N"/>
    <property type="match status" value="1"/>
</dbReference>
<organism evidence="4 5">
    <name type="scientific">Streptomyces scopuliridis RB72</name>
    <dbReference type="NCBI Taxonomy" id="1440053"/>
    <lineage>
        <taxon>Bacteria</taxon>
        <taxon>Bacillati</taxon>
        <taxon>Actinomycetota</taxon>
        <taxon>Actinomycetes</taxon>
        <taxon>Kitasatosporales</taxon>
        <taxon>Streptomycetaceae</taxon>
        <taxon>Streptomyces</taxon>
    </lineage>
</organism>
<dbReference type="GO" id="GO:0000976">
    <property type="term" value="F:transcription cis-regulatory region binding"/>
    <property type="evidence" value="ECO:0007669"/>
    <property type="project" value="TreeGrafter"/>
</dbReference>
<evidence type="ECO:0000256" key="2">
    <source>
        <dbReference type="PROSITE-ProRule" id="PRU00335"/>
    </source>
</evidence>